<reference evidence="3 4" key="1">
    <citation type="submission" date="2020-08" db="EMBL/GenBank/DDBJ databases">
        <title>Sequencing the genomes of 1000 actinobacteria strains.</title>
        <authorList>
            <person name="Klenk H.-P."/>
        </authorList>
    </citation>
    <scope>NUCLEOTIDE SEQUENCE [LARGE SCALE GENOMIC DNA]</scope>
    <source>
        <strain evidence="3 4">DSM 46659</strain>
    </source>
</reference>
<sequence>MKSALVLAQTDVDLDVDAITPGVLGFIVIALIAFCLYLLMKSMTRKLGGVKGKEFDPEDAKAEEARPEEAQPEKREEPGGEGPKDESGPDDRKP</sequence>
<feature type="transmembrane region" description="Helical" evidence="2">
    <location>
        <begin position="18"/>
        <end position="39"/>
    </location>
</feature>
<feature type="compositionally biased region" description="Basic and acidic residues" evidence="1">
    <location>
        <begin position="51"/>
        <end position="94"/>
    </location>
</feature>
<accession>A0A7W9YKZ3</accession>
<proteinExistence type="predicted"/>
<feature type="region of interest" description="Disordered" evidence="1">
    <location>
        <begin position="49"/>
        <end position="94"/>
    </location>
</feature>
<dbReference type="RefSeq" id="WP_184076865.1">
    <property type="nucleotide sequence ID" value="NZ_JACHDS010000001.1"/>
</dbReference>
<keyword evidence="2" id="KW-0812">Transmembrane</keyword>
<keyword evidence="2" id="KW-0472">Membrane</keyword>
<gene>
    <name evidence="3" type="ORF">HNR23_003521</name>
</gene>
<evidence type="ECO:0000313" key="3">
    <source>
        <dbReference type="EMBL" id="MBB6173461.1"/>
    </source>
</evidence>
<evidence type="ECO:0000313" key="4">
    <source>
        <dbReference type="Proteomes" id="UP000546642"/>
    </source>
</evidence>
<evidence type="ECO:0000256" key="2">
    <source>
        <dbReference type="SAM" id="Phobius"/>
    </source>
</evidence>
<evidence type="ECO:0000256" key="1">
    <source>
        <dbReference type="SAM" id="MobiDB-lite"/>
    </source>
</evidence>
<dbReference type="Proteomes" id="UP000546642">
    <property type="component" value="Unassembled WGS sequence"/>
</dbReference>
<protein>
    <submittedName>
        <fullName evidence="3">Uncharacterized protein</fullName>
    </submittedName>
</protein>
<dbReference type="AlphaFoldDB" id="A0A7W9YKZ3"/>
<keyword evidence="4" id="KW-1185">Reference proteome</keyword>
<comment type="caution">
    <text evidence="3">The sequence shown here is derived from an EMBL/GenBank/DDBJ whole genome shotgun (WGS) entry which is preliminary data.</text>
</comment>
<organism evidence="3 4">
    <name type="scientific">Nocardiopsis mwathae</name>
    <dbReference type="NCBI Taxonomy" id="1472723"/>
    <lineage>
        <taxon>Bacteria</taxon>
        <taxon>Bacillati</taxon>
        <taxon>Actinomycetota</taxon>
        <taxon>Actinomycetes</taxon>
        <taxon>Streptosporangiales</taxon>
        <taxon>Nocardiopsidaceae</taxon>
        <taxon>Nocardiopsis</taxon>
    </lineage>
</organism>
<name>A0A7W9YKZ3_9ACTN</name>
<dbReference type="EMBL" id="JACHDS010000001">
    <property type="protein sequence ID" value="MBB6173461.1"/>
    <property type="molecule type" value="Genomic_DNA"/>
</dbReference>
<keyword evidence="2" id="KW-1133">Transmembrane helix</keyword>